<evidence type="ECO:0000313" key="2">
    <source>
        <dbReference type="EMBL" id="KAF9729915.1"/>
    </source>
</evidence>
<evidence type="ECO:0000313" key="3">
    <source>
        <dbReference type="Proteomes" id="UP000756921"/>
    </source>
</evidence>
<dbReference type="Proteomes" id="UP000756921">
    <property type="component" value="Unassembled WGS sequence"/>
</dbReference>
<accession>A0A9P6G7L3</accession>
<evidence type="ECO:0000313" key="1">
    <source>
        <dbReference type="EMBL" id="KAF9729896.1"/>
    </source>
</evidence>
<comment type="caution">
    <text evidence="2">The sequence shown here is derived from an EMBL/GenBank/DDBJ whole genome shotgun (WGS) entry which is preliminary data.</text>
</comment>
<organism evidence="2 3">
    <name type="scientific">Paraphaeosphaeria minitans</name>
    <dbReference type="NCBI Taxonomy" id="565426"/>
    <lineage>
        <taxon>Eukaryota</taxon>
        <taxon>Fungi</taxon>
        <taxon>Dikarya</taxon>
        <taxon>Ascomycota</taxon>
        <taxon>Pezizomycotina</taxon>
        <taxon>Dothideomycetes</taxon>
        <taxon>Pleosporomycetidae</taxon>
        <taxon>Pleosporales</taxon>
        <taxon>Massarineae</taxon>
        <taxon>Didymosphaeriaceae</taxon>
        <taxon>Paraphaeosphaeria</taxon>
    </lineage>
</organism>
<dbReference type="EMBL" id="WJXW01000015">
    <property type="protein sequence ID" value="KAF9729896.1"/>
    <property type="molecule type" value="Genomic_DNA"/>
</dbReference>
<dbReference type="EMBL" id="WJXW01000015">
    <property type="protein sequence ID" value="KAF9729915.1"/>
    <property type="molecule type" value="Genomic_DNA"/>
</dbReference>
<proteinExistence type="predicted"/>
<dbReference type="AlphaFoldDB" id="A0A9P6G7L3"/>
<keyword evidence="3" id="KW-1185">Reference proteome</keyword>
<gene>
    <name evidence="1" type="ORF">PMIN01_11829</name>
    <name evidence="2" type="ORF">PMIN01_11848</name>
</gene>
<name>A0A9P6G7L3_9PLEO</name>
<sequence>MRLRHLRLEIRGLSISRVAVHR</sequence>
<reference evidence="2" key="1">
    <citation type="journal article" date="2020" name="Mol. Plant Microbe Interact.">
        <title>Genome Sequence of the Biocontrol Agent Coniothyrium minitans strain Conio (IMI 134523).</title>
        <authorList>
            <person name="Patel D."/>
            <person name="Shittu T.A."/>
            <person name="Baroncelli R."/>
            <person name="Muthumeenakshi S."/>
            <person name="Osborne T.H."/>
            <person name="Janganan T.K."/>
            <person name="Sreenivasaprasad S."/>
        </authorList>
    </citation>
    <scope>NUCLEOTIDE SEQUENCE</scope>
    <source>
        <strain evidence="2">Conio</strain>
    </source>
</reference>
<protein>
    <submittedName>
        <fullName evidence="2">Uncharacterized protein</fullName>
    </submittedName>
</protein>